<feature type="transmembrane region" description="Helical" evidence="2">
    <location>
        <begin position="12"/>
        <end position="33"/>
    </location>
</feature>
<feature type="transmembrane region" description="Helical" evidence="2">
    <location>
        <begin position="162"/>
        <end position="186"/>
    </location>
</feature>
<accession>A0A448ZXA9</accession>
<keyword evidence="2" id="KW-0812">Transmembrane</keyword>
<dbReference type="Proteomes" id="UP000290482">
    <property type="component" value="Chromosome"/>
</dbReference>
<feature type="transmembrane region" description="Helical" evidence="2">
    <location>
        <begin position="62"/>
        <end position="84"/>
    </location>
</feature>
<evidence type="ECO:0000256" key="2">
    <source>
        <dbReference type="SAM" id="Phobius"/>
    </source>
</evidence>
<keyword evidence="2" id="KW-1133">Transmembrane helix</keyword>
<dbReference type="KEGG" id="mob:NCTC10112_00482"/>
<dbReference type="EMBL" id="LR214940">
    <property type="protein sequence ID" value="VEU55895.1"/>
    <property type="molecule type" value="Genomic_DNA"/>
</dbReference>
<dbReference type="RefSeq" id="WP_022936131.1">
    <property type="nucleotide sequence ID" value="NZ_LR214940.1"/>
</dbReference>
<dbReference type="AlphaFoldDB" id="A0A448ZXA9"/>
<evidence type="ECO:0008006" key="5">
    <source>
        <dbReference type="Google" id="ProtNLM"/>
    </source>
</evidence>
<evidence type="ECO:0000313" key="3">
    <source>
        <dbReference type="EMBL" id="VEU55895.1"/>
    </source>
</evidence>
<protein>
    <recommendedName>
        <fullName evidence="5">Transmembrane protein</fullName>
    </recommendedName>
</protein>
<sequence length="685" mass="78535">MNTQTKRKVSLAFGILFIILFAALSAVLVLTMLDQMYDKFTSKLVTKIFKQNAAWFVANKKYFLLAAIASSAFLLYSLIATSNIDKYYKAKDKSAEAVKKAKKLITASLVFFSLISILLSAFYVFLYVIYKMKKADLINKLLTPLSKTKYDLAWFNAMNEKWYYIAMGIALGSLALLIIITLASLLRKLSPKKLEVVKTKTIFDSSATTTTNTSNQVVTTSETKEEKPSLPNSENKEENATTKEEGIKLVWTPYTKENASQFNVEPTSSIYKEETKTEVKEEVKEKEPENSEKKISNQEEETKNTVTCVNEVKPVENKTTTTQVQVPLENTESFVLRNPNMQQTIDFPTPQKQENQILIYPNPKPLEQTLYQPLYSQTNSNLQISQVQPKNFVSPSFIAPQNNIYPQPSYTIYGQNSTSVIMQPKYNIPDPIINIVEDANSKRFGNPQIASQDTLNKFNVLYRDIIEYKSKLSDEKFRNVVEYLNQSINYFYPKPNENLTEELLVFKINSLTLNLKRARLLAILFDMKFYGLSIVNNLSYKQYGENLINYVSNKFSQFIYLVNYQNVLYEINDALATYLINKISKNIIEINSYLPLYQESQFTYDVRNLINQARNAISQNKKEEMKALCDLMDNLLVNMQTQTQQLNSSNQILNTNTNSNINFNPLYSNKFYGGSNSNDGFEPTF</sequence>
<keyword evidence="4" id="KW-1185">Reference proteome</keyword>
<proteinExistence type="predicted"/>
<gene>
    <name evidence="3" type="ORF">NCTC10112_00482</name>
</gene>
<evidence type="ECO:0000256" key="1">
    <source>
        <dbReference type="SAM" id="MobiDB-lite"/>
    </source>
</evidence>
<keyword evidence="2" id="KW-0472">Membrane</keyword>
<feature type="region of interest" description="Disordered" evidence="1">
    <location>
        <begin position="213"/>
        <end position="244"/>
    </location>
</feature>
<evidence type="ECO:0000313" key="4">
    <source>
        <dbReference type="Proteomes" id="UP000290482"/>
    </source>
</evidence>
<name>A0A448ZXA9_METOS</name>
<organism evidence="3 4">
    <name type="scientific">Metamycoplasma orale</name>
    <name type="common">Mycoplasma orale</name>
    <dbReference type="NCBI Taxonomy" id="2121"/>
    <lineage>
        <taxon>Bacteria</taxon>
        <taxon>Bacillati</taxon>
        <taxon>Mycoplasmatota</taxon>
        <taxon>Mycoplasmoidales</taxon>
        <taxon>Metamycoplasmataceae</taxon>
        <taxon>Metamycoplasma</taxon>
    </lineage>
</organism>
<feature type="compositionally biased region" description="Basic and acidic residues" evidence="1">
    <location>
        <begin position="222"/>
        <end position="244"/>
    </location>
</feature>
<reference evidence="3 4" key="1">
    <citation type="submission" date="2019-01" db="EMBL/GenBank/DDBJ databases">
        <authorList>
            <consortium name="Pathogen Informatics"/>
        </authorList>
    </citation>
    <scope>NUCLEOTIDE SEQUENCE [LARGE SCALE GENOMIC DNA]</scope>
    <source>
        <strain evidence="3 4">NCTC10112</strain>
    </source>
</reference>
<feature type="transmembrane region" description="Helical" evidence="2">
    <location>
        <begin position="104"/>
        <end position="130"/>
    </location>
</feature>
<feature type="region of interest" description="Disordered" evidence="1">
    <location>
        <begin position="273"/>
        <end position="299"/>
    </location>
</feature>